<sequence>MKYIYSAILVILGAGTFLKAQVNIGTGSLNTNSNGDSVLLEFNNAEKKGIILPWVVGVSHANLVDNTATPNGTFVLDRSDKKVKVKINGLWQDLNYLASTTNAIPVNTSLSSNVEKSTAQVVMGASSSTANGILVLESTSKALVLPKFKDVQKSIANPAPGMMAFDDTPGKEQLCVYNGTEWSFWTWK</sequence>
<evidence type="ECO:0000313" key="2">
    <source>
        <dbReference type="Proteomes" id="UP001207440"/>
    </source>
</evidence>
<comment type="caution">
    <text evidence="1">The sequence shown here is derived from an EMBL/GenBank/DDBJ whole genome shotgun (WGS) entry which is preliminary data.</text>
</comment>
<name>A0AAP3AP19_RIEAN</name>
<accession>A0AAP3AP19</accession>
<dbReference type="Proteomes" id="UP001207440">
    <property type="component" value="Unassembled WGS sequence"/>
</dbReference>
<organism evidence="1 2">
    <name type="scientific">Riemerella anatipestifer</name>
    <name type="common">Moraxella anatipestifer</name>
    <dbReference type="NCBI Taxonomy" id="34085"/>
    <lineage>
        <taxon>Bacteria</taxon>
        <taxon>Pseudomonadati</taxon>
        <taxon>Bacteroidota</taxon>
        <taxon>Flavobacteriia</taxon>
        <taxon>Flavobacteriales</taxon>
        <taxon>Weeksellaceae</taxon>
        <taxon>Riemerella</taxon>
    </lineage>
</organism>
<evidence type="ECO:0000313" key="1">
    <source>
        <dbReference type="EMBL" id="MCW0524151.1"/>
    </source>
</evidence>
<reference evidence="1" key="1">
    <citation type="submission" date="2022-10" db="EMBL/GenBank/DDBJ databases">
        <title>Sifting through the core-genome to identify putative cross-protective antigens against Riemerella anatipestifer.</title>
        <authorList>
            <person name="Zheng X."/>
            <person name="Zhang W."/>
        </authorList>
    </citation>
    <scope>NUCLEOTIDE SEQUENCE</scope>
    <source>
        <strain evidence="1">ZWRA178</strain>
    </source>
</reference>
<proteinExistence type="predicted"/>
<dbReference type="EMBL" id="JAOZYT010000043">
    <property type="protein sequence ID" value="MCW0524151.1"/>
    <property type="molecule type" value="Genomic_DNA"/>
</dbReference>
<protein>
    <submittedName>
        <fullName evidence="1">Uncharacterized protein</fullName>
    </submittedName>
</protein>
<dbReference type="RefSeq" id="WP_153929269.1">
    <property type="nucleotide sequence ID" value="NZ_CP029760.1"/>
</dbReference>
<gene>
    <name evidence="1" type="ORF">OKE68_07480</name>
</gene>
<dbReference type="AlphaFoldDB" id="A0AAP3AP19"/>